<keyword evidence="4 5" id="KW-0472">Membrane</keyword>
<accession>A0AA48I4K5</accession>
<comment type="subcellular location">
    <subcellularLocation>
        <location evidence="1">Membrane</location>
        <topology evidence="1">Multi-pass membrane protein</topology>
    </subcellularLocation>
</comment>
<evidence type="ECO:0000256" key="1">
    <source>
        <dbReference type="ARBA" id="ARBA00004141"/>
    </source>
</evidence>
<dbReference type="AlphaFoldDB" id="A0AA48I4K5"/>
<dbReference type="GO" id="GO:0016874">
    <property type="term" value="F:ligase activity"/>
    <property type="evidence" value="ECO:0007669"/>
    <property type="project" value="UniProtKB-KW"/>
</dbReference>
<dbReference type="Pfam" id="PF04932">
    <property type="entry name" value="Wzy_C"/>
    <property type="match status" value="1"/>
</dbReference>
<feature type="transmembrane region" description="Helical" evidence="5">
    <location>
        <begin position="352"/>
        <end position="372"/>
    </location>
</feature>
<gene>
    <name evidence="7" type="ORF">RsTaC01_0697</name>
</gene>
<keyword evidence="7" id="KW-0436">Ligase</keyword>
<reference evidence="7" key="1">
    <citation type="journal article" date="2023" name="ISME J.">
        <title>Emergence of putative energy parasites within Clostridia revealed by genome analysis of a novel endosymbiotic clade.</title>
        <authorList>
            <person name="Takahashi K."/>
            <person name="Kuwahara H."/>
            <person name="Horikawa Y."/>
            <person name="Izawa K."/>
            <person name="Kato D."/>
            <person name="Inagaki T."/>
            <person name="Yuki M."/>
            <person name="Ohkuma M."/>
            <person name="Hongoh Y."/>
        </authorList>
    </citation>
    <scope>NUCLEOTIDE SEQUENCE</scope>
    <source>
        <strain evidence="7">RsTa-C01</strain>
    </source>
</reference>
<dbReference type="PANTHER" id="PTHR37422">
    <property type="entry name" value="TEICHURONIC ACID BIOSYNTHESIS PROTEIN TUAE"/>
    <property type="match status" value="1"/>
</dbReference>
<feature type="transmembrane region" description="Helical" evidence="5">
    <location>
        <begin position="71"/>
        <end position="89"/>
    </location>
</feature>
<feature type="transmembrane region" description="Helical" evidence="5">
    <location>
        <begin position="393"/>
        <end position="409"/>
    </location>
</feature>
<sequence>MRILRYCKKFEIWFLILELMALISRSVIFYDLLPAYIDSIIFSCVAILGLCVANLNFFYSKNFTNSNNFKLLLFFYFSIIISCIFNSKFGFTGNLKELVWVSINIFLLYHNYKINSKNIIFIQNLLVIIWLICSFFSLITFIFQISSFLSLKIGYIDSRLFGIFGNPNNASKISLITVIFSFFNLSIKNQKNFLKVIYKINIFIQVIYIIFSGSRVTFLAFLLLSLIYSFFHFYEIYKKVLLPVSLAILNCLVLYLILEIVKFCFSYIPYLVDDLINSRPIELRKISTSRIDLKSSGDISNLRFKIWTGALEIFKKSWFFGTSPRNVIKYAENLNPKNFIVAYNYRLLHNTYIGSLIYTGVLGSIFIFTFFIKSILNIFKKMFNFKYNIERHLFHSLSLSVIGIFFYGIFETEILFVNTICCYLFWVLLGFLS</sequence>
<feature type="transmembrane region" description="Helical" evidence="5">
    <location>
        <begin position="12"/>
        <end position="33"/>
    </location>
</feature>
<evidence type="ECO:0000256" key="3">
    <source>
        <dbReference type="ARBA" id="ARBA00022989"/>
    </source>
</evidence>
<dbReference type="GO" id="GO:0016020">
    <property type="term" value="C:membrane"/>
    <property type="evidence" value="ECO:0007669"/>
    <property type="project" value="UniProtKB-SubCell"/>
</dbReference>
<feature type="transmembrane region" description="Helical" evidence="5">
    <location>
        <begin position="246"/>
        <end position="268"/>
    </location>
</feature>
<evidence type="ECO:0000313" key="7">
    <source>
        <dbReference type="EMBL" id="BED92812.1"/>
    </source>
</evidence>
<evidence type="ECO:0000259" key="6">
    <source>
        <dbReference type="Pfam" id="PF04932"/>
    </source>
</evidence>
<dbReference type="InterPro" id="IPR051533">
    <property type="entry name" value="WaaL-like"/>
</dbReference>
<feature type="transmembrane region" description="Helical" evidence="5">
    <location>
        <begin position="124"/>
        <end position="149"/>
    </location>
</feature>
<dbReference type="KEGG" id="ptrh:RsTaC01_0697"/>
<feature type="transmembrane region" description="Helical" evidence="5">
    <location>
        <begin position="39"/>
        <end position="59"/>
    </location>
</feature>
<dbReference type="EMBL" id="AP027925">
    <property type="protein sequence ID" value="BED92812.1"/>
    <property type="molecule type" value="Genomic_DNA"/>
</dbReference>
<dbReference type="PANTHER" id="PTHR37422:SF13">
    <property type="entry name" value="LIPOPOLYSACCHARIDE BIOSYNTHESIS PROTEIN PA4999-RELATED"/>
    <property type="match status" value="1"/>
</dbReference>
<feature type="transmembrane region" description="Helical" evidence="5">
    <location>
        <begin position="193"/>
        <end position="211"/>
    </location>
</feature>
<evidence type="ECO:0000256" key="5">
    <source>
        <dbReference type="SAM" id="Phobius"/>
    </source>
</evidence>
<dbReference type="Proteomes" id="UP001335720">
    <property type="component" value="Chromosome"/>
</dbReference>
<feature type="transmembrane region" description="Helical" evidence="5">
    <location>
        <begin position="169"/>
        <end position="186"/>
    </location>
</feature>
<organism evidence="7">
    <name type="scientific">Candidatus Paraimprobicoccus trichonymphae</name>
    <dbReference type="NCBI Taxonomy" id="3033793"/>
    <lineage>
        <taxon>Bacteria</taxon>
        <taxon>Bacillati</taxon>
        <taxon>Bacillota</taxon>
        <taxon>Clostridia</taxon>
        <taxon>Candidatus Paraimprobicoccus</taxon>
    </lineage>
</organism>
<proteinExistence type="predicted"/>
<name>A0AA48I4K5_9FIRM</name>
<dbReference type="InterPro" id="IPR007016">
    <property type="entry name" value="O-antigen_ligase-rel_domated"/>
</dbReference>
<feature type="domain" description="O-antigen ligase-related" evidence="6">
    <location>
        <begin position="202"/>
        <end position="367"/>
    </location>
</feature>
<keyword evidence="3 5" id="KW-1133">Transmembrane helix</keyword>
<evidence type="ECO:0000256" key="4">
    <source>
        <dbReference type="ARBA" id="ARBA00023136"/>
    </source>
</evidence>
<protein>
    <submittedName>
        <fullName evidence="7">O-antigen ligase family protein</fullName>
    </submittedName>
</protein>
<feature type="transmembrane region" description="Helical" evidence="5">
    <location>
        <begin position="217"/>
        <end position="234"/>
    </location>
</feature>
<feature type="transmembrane region" description="Helical" evidence="5">
    <location>
        <begin position="95"/>
        <end position="112"/>
    </location>
</feature>
<evidence type="ECO:0000256" key="2">
    <source>
        <dbReference type="ARBA" id="ARBA00022692"/>
    </source>
</evidence>
<feature type="transmembrane region" description="Helical" evidence="5">
    <location>
        <begin position="415"/>
        <end position="432"/>
    </location>
</feature>
<keyword evidence="2 5" id="KW-0812">Transmembrane</keyword>